<sequence length="83" mass="9408">MRPQKITFGDMRQMGVRGVLIYCADYRCGYSVTLSADRWSDDVRLSDIELRFVCSACGRRGADVRQDFNWGTPPSSAMGYRST</sequence>
<proteinExistence type="predicted"/>
<evidence type="ECO:0000313" key="1">
    <source>
        <dbReference type="EMBL" id="GLR85961.1"/>
    </source>
</evidence>
<name>A0ABQ6AWL4_9BRAD</name>
<reference evidence="2" key="1">
    <citation type="journal article" date="2019" name="Int. J. Syst. Evol. Microbiol.">
        <title>The Global Catalogue of Microorganisms (GCM) 10K type strain sequencing project: providing services to taxonomists for standard genome sequencing and annotation.</title>
        <authorList>
            <consortium name="The Broad Institute Genomics Platform"/>
            <consortium name="The Broad Institute Genome Sequencing Center for Infectious Disease"/>
            <person name="Wu L."/>
            <person name="Ma J."/>
        </authorList>
    </citation>
    <scope>NUCLEOTIDE SEQUENCE [LARGE SCALE GENOMIC DNA]</scope>
    <source>
        <strain evidence="2">NBRC 102520</strain>
    </source>
</reference>
<evidence type="ECO:0000313" key="2">
    <source>
        <dbReference type="Proteomes" id="UP001156905"/>
    </source>
</evidence>
<comment type="caution">
    <text evidence="1">The sequence shown here is derived from an EMBL/GenBank/DDBJ whole genome shotgun (WGS) entry which is preliminary data.</text>
</comment>
<organism evidence="1 2">
    <name type="scientific">Bradyrhizobium iriomotense</name>
    <dbReference type="NCBI Taxonomy" id="441950"/>
    <lineage>
        <taxon>Bacteria</taxon>
        <taxon>Pseudomonadati</taxon>
        <taxon>Pseudomonadota</taxon>
        <taxon>Alphaproteobacteria</taxon>
        <taxon>Hyphomicrobiales</taxon>
        <taxon>Nitrobacteraceae</taxon>
        <taxon>Bradyrhizobium</taxon>
    </lineage>
</organism>
<keyword evidence="2" id="KW-1185">Reference proteome</keyword>
<protein>
    <submittedName>
        <fullName evidence="1">Uncharacterized protein</fullName>
    </submittedName>
</protein>
<dbReference type="EMBL" id="BSOW01000008">
    <property type="protein sequence ID" value="GLR85961.1"/>
    <property type="molecule type" value="Genomic_DNA"/>
</dbReference>
<dbReference type="RefSeq" id="WP_284265766.1">
    <property type="nucleotide sequence ID" value="NZ_BSOW01000008.1"/>
</dbReference>
<dbReference type="Proteomes" id="UP001156905">
    <property type="component" value="Unassembled WGS sequence"/>
</dbReference>
<gene>
    <name evidence="1" type="ORF">GCM10007857_26720</name>
</gene>
<accession>A0ABQ6AWL4</accession>